<dbReference type="HOGENOM" id="CLU_339802_0_0_1"/>
<proteinExistence type="predicted"/>
<dbReference type="OrthoDB" id="2195288at2759"/>
<evidence type="ECO:0000313" key="2">
    <source>
        <dbReference type="Proteomes" id="UP000031056"/>
    </source>
</evidence>
<dbReference type="InterPro" id="IPR011989">
    <property type="entry name" value="ARM-like"/>
</dbReference>
<dbReference type="Gene3D" id="1.25.10.10">
    <property type="entry name" value="Leucine-rich Repeat Variant"/>
    <property type="match status" value="1"/>
</dbReference>
<dbReference type="AlphaFoldDB" id="A0A0B2UMV9"/>
<dbReference type="EMBL" id="JOKQ01000002">
    <property type="protein sequence ID" value="KHN70270.1"/>
    <property type="molecule type" value="Genomic_DNA"/>
</dbReference>
<reference evidence="1 2" key="1">
    <citation type="journal article" date="2014" name="MBio">
        <title>The Ordospora colligata genome; evolution of extreme reduction in microsporidia and host-to-parasite horizontal gene transfer.</title>
        <authorList>
            <person name="Pombert J.-F."/>
            <person name="Haag K.L."/>
            <person name="Beidas S."/>
            <person name="Ebert D."/>
            <person name="Keeling P.J."/>
        </authorList>
    </citation>
    <scope>NUCLEOTIDE SEQUENCE [LARGE SCALE GENOMIC DNA]</scope>
    <source>
        <strain evidence="1 2">OC4</strain>
    </source>
</reference>
<accession>A0A0B2UMV9</accession>
<dbReference type="InterPro" id="IPR016024">
    <property type="entry name" value="ARM-type_fold"/>
</dbReference>
<gene>
    <name evidence="1" type="ORF">M896_021080</name>
</gene>
<dbReference type="Proteomes" id="UP000031056">
    <property type="component" value="Unassembled WGS sequence"/>
</dbReference>
<evidence type="ECO:0000313" key="1">
    <source>
        <dbReference type="EMBL" id="KHN70270.1"/>
    </source>
</evidence>
<dbReference type="VEuPathDB" id="MicrosporidiaDB:M896_021080"/>
<comment type="caution">
    <text evidence="1">The sequence shown here is derived from an EMBL/GenBank/DDBJ whole genome shotgun (WGS) entry which is preliminary data.</text>
</comment>
<keyword evidence="2" id="KW-1185">Reference proteome</keyword>
<dbReference type="RefSeq" id="XP_014564312.1">
    <property type="nucleotide sequence ID" value="XM_014708826.1"/>
</dbReference>
<dbReference type="InParanoid" id="A0A0B2UMV9"/>
<protein>
    <submittedName>
        <fullName evidence="1">Uncharacterized protein</fullName>
    </submittedName>
</protein>
<name>A0A0B2UMV9_9MICR</name>
<dbReference type="SUPFAM" id="SSF48371">
    <property type="entry name" value="ARM repeat"/>
    <property type="match status" value="1"/>
</dbReference>
<organism evidence="1 2">
    <name type="scientific">Ordospora colligata OC4</name>
    <dbReference type="NCBI Taxonomy" id="1354746"/>
    <lineage>
        <taxon>Eukaryota</taxon>
        <taxon>Fungi</taxon>
        <taxon>Fungi incertae sedis</taxon>
        <taxon>Microsporidia</taxon>
        <taxon>Ordosporidae</taxon>
        <taxon>Ordospora</taxon>
    </lineage>
</organism>
<sequence>MEVELKDEVKRVFEIIRMNLAFTGTDGTPSNVVSAVIDTVLELGRKNEHTRIDELLQIILAYKEHVEDGVCVNELIRMIVTRFDDDAIWRQGFRLMKHFVNVRRHSIEHMKIVVEECFLKKGMRKKAVELIESYLSEEKFCEWFVEYLQELDDINWMRHVNCFFKYLHGKIDVRRNLGEMKDKLMRGRSGSMDGKQNLLDDSERKALYSECCDLLYNYTAVEMSVEDVNEDVFEYVIRELEDLFEMEHMRGGKLLMVFSMISEKDLGIFLRSGRHMMKVSMRVKCAIRREFEERKLDNEQVYEFIRSIRHLLGSEFLGLVRFMGEKYIEGDNKYQFVLGAVGVMMGIEELLGMYDDDLIDVERWAPVLRASCNSDIWFFMKLYKRVIENEGKNSMKMCVLLNCLPAFCNYCSDHSGMIGEFIEVMKMGLSNRNVVSSVYNGLNRMIHSHQSNIKGGLALRNSIAAEDSKRILEVIFSSGIGLEILCIESGEGSEELDVLLQRLFEVEDYGICEKVREYIVYHPKIESIGVGRWNLSGVSDTLRVARYFVGRMHSDFEFYGKLIEFVQSSESGIQKRAYQLLCCMKREQKIDLCICDSMFSHEVVENLKDSSLRWRIQLLYEIYKNGCGCFDGRRKEYFNKMIPALVIGMTVKNVKARKASDECLGELVSMLDEELFEYYCKMLYAGMKSENVELRSGILEATACLIEEHSERLSDEYVGRMYEECVSTSRLGKEGVLHVLRFLDVLIEMRKIEYSLCIEILELYADNFKRRYLEEIKQVVRKLISKGVELSKRLIKILNERKPMDVVPRLQITKKNDVVFMESKRGKHVERKRGVSAKPKHVKGRSRACRIKK</sequence>
<dbReference type="GeneID" id="26261203"/>